<name>A0A7L4ZKF4_9FLAO</name>
<dbReference type="InterPro" id="IPR036942">
    <property type="entry name" value="Beta-barrel_TonB_sf"/>
</dbReference>
<keyword evidence="3" id="KW-0998">Cell outer membrane</keyword>
<evidence type="ECO:0000256" key="1">
    <source>
        <dbReference type="ARBA" id="ARBA00004442"/>
    </source>
</evidence>
<dbReference type="EMBL" id="CP019288">
    <property type="protein sequence ID" value="QHI36937.1"/>
    <property type="molecule type" value="Genomic_DNA"/>
</dbReference>
<dbReference type="Gene3D" id="2.40.170.20">
    <property type="entry name" value="TonB-dependent receptor, beta-barrel domain"/>
    <property type="match status" value="1"/>
</dbReference>
<evidence type="ECO:0000259" key="4">
    <source>
        <dbReference type="Pfam" id="PF14905"/>
    </source>
</evidence>
<gene>
    <name evidence="5" type="ORF">IMCC3317_23070</name>
</gene>
<dbReference type="InterPro" id="IPR008969">
    <property type="entry name" value="CarboxyPept-like_regulatory"/>
</dbReference>
<dbReference type="Gene3D" id="2.170.130.10">
    <property type="entry name" value="TonB-dependent receptor, plug domain"/>
    <property type="match status" value="1"/>
</dbReference>
<evidence type="ECO:0000313" key="5">
    <source>
        <dbReference type="EMBL" id="QHI36937.1"/>
    </source>
</evidence>
<proteinExistence type="predicted"/>
<dbReference type="Proteomes" id="UP000464657">
    <property type="component" value="Chromosome"/>
</dbReference>
<sequence>MSQAQTEITGNVVDDTDAAIEFANVILLDQNNDIVIGTITDENGKFILKASKGNYRLLISFLGFDDWKKNISLLNTVSLGKIVLTTSENELEAVTITARKPTLVKKVDRIEFNIGNTILSDGDAWEALKKTPGVAASATGSLQIFGKSGILVMIDDRPVQLSSEELKNMLEGMSASEIKSIEVITNPPAKYDAEGNGIINIVLKEKKSLGYNASVSSRYTQGVFAKFTNGASINHKGEKTTVAANYNLGNGKRNVEENSDINFLNTQGDVFNFWNESSDRTTDYLSHNFRASLDYYLSEKSILGVKIDGSIAPKQETVNKTITNVFDSTNTLDSLFVNNNSTDRDRENLSYNVNFLQNFKKDGQSLSVDFDFVDYNSSRSQGVNTDFFNENQNFERNEFFTSTSEQDIEIYSSKVDYAHPIDSTRSFEVGAKFYNIQTDNALVYLNRDNTTGNLIFDATRSNQFLYSEKVYASYASFEKNFSKLYLKLGLRAEYTETQGNSITLNQVTNNDYFELFPSAFLQYQLKEGSSLGLNYSRRIQRPNYSLLNPFQFFSSPFSFIEGNPFLQPSFSDKFELSYSINNKYFLTLYYTYTDAPFTQLSTQDNASQTFRYNAVNLDKDIIYGVFFMTSFGVTDWWQCYMNFDAYFNEFEFAAPGTDQLVTNGRWVTSPYIWNEFSVSKKHDLSVELTAQYYSPRVQGGFDIQERSEVSIGVKKKLFNKKGSLAIYVADIFDNNKFTLVSDYALQNHIFRENPENQYVRFSFSYRFGNNGIKTRKRKDGTQDEKNRL</sequence>
<evidence type="ECO:0000313" key="6">
    <source>
        <dbReference type="Proteomes" id="UP000464657"/>
    </source>
</evidence>
<organism evidence="5 6">
    <name type="scientific">Kordia antarctica</name>
    <dbReference type="NCBI Taxonomy" id="1218801"/>
    <lineage>
        <taxon>Bacteria</taxon>
        <taxon>Pseudomonadati</taxon>
        <taxon>Bacteroidota</taxon>
        <taxon>Flavobacteriia</taxon>
        <taxon>Flavobacteriales</taxon>
        <taxon>Flavobacteriaceae</taxon>
        <taxon>Kordia</taxon>
    </lineage>
</organism>
<dbReference type="KEGG" id="kan:IMCC3317_23070"/>
<dbReference type="InterPro" id="IPR041700">
    <property type="entry name" value="OMP_b-brl_3"/>
</dbReference>
<dbReference type="Gene3D" id="2.60.40.1120">
    <property type="entry name" value="Carboxypeptidase-like, regulatory domain"/>
    <property type="match status" value="1"/>
</dbReference>
<dbReference type="AlphaFoldDB" id="A0A7L4ZKF4"/>
<protein>
    <recommendedName>
        <fullName evidence="4">Outer membrane protein beta-barrel domain-containing protein</fullName>
    </recommendedName>
</protein>
<dbReference type="Pfam" id="PF14905">
    <property type="entry name" value="OMP_b-brl_3"/>
    <property type="match status" value="1"/>
</dbReference>
<evidence type="ECO:0000256" key="2">
    <source>
        <dbReference type="ARBA" id="ARBA00023136"/>
    </source>
</evidence>
<comment type="subcellular location">
    <subcellularLocation>
        <location evidence="1">Cell outer membrane</location>
    </subcellularLocation>
</comment>
<dbReference type="Pfam" id="PF13715">
    <property type="entry name" value="CarbopepD_reg_2"/>
    <property type="match status" value="1"/>
</dbReference>
<keyword evidence="2" id="KW-0472">Membrane</keyword>
<dbReference type="GO" id="GO:0009279">
    <property type="term" value="C:cell outer membrane"/>
    <property type="evidence" value="ECO:0007669"/>
    <property type="project" value="UniProtKB-SubCell"/>
</dbReference>
<reference evidence="5 6" key="1">
    <citation type="journal article" date="2013" name="Int. J. Syst. Evol. Microbiol.">
        <title>Kordia antarctica sp. nov., isolated from Antarctic seawater.</title>
        <authorList>
            <person name="Baek K."/>
            <person name="Choi A."/>
            <person name="Kang I."/>
            <person name="Lee K."/>
            <person name="Cho J.C."/>
        </authorList>
    </citation>
    <scope>NUCLEOTIDE SEQUENCE [LARGE SCALE GENOMIC DNA]</scope>
    <source>
        <strain evidence="5 6">IMCC3317</strain>
    </source>
</reference>
<keyword evidence="6" id="KW-1185">Reference proteome</keyword>
<feature type="domain" description="Outer membrane protein beta-barrel" evidence="4">
    <location>
        <begin position="357"/>
        <end position="765"/>
    </location>
</feature>
<evidence type="ECO:0000256" key="3">
    <source>
        <dbReference type="ARBA" id="ARBA00023237"/>
    </source>
</evidence>
<dbReference type="InterPro" id="IPR037066">
    <property type="entry name" value="Plug_dom_sf"/>
</dbReference>
<accession>A0A7L4ZKF4</accession>
<dbReference type="SUPFAM" id="SSF49464">
    <property type="entry name" value="Carboxypeptidase regulatory domain-like"/>
    <property type="match status" value="1"/>
</dbReference>
<dbReference type="PANTHER" id="PTHR40980">
    <property type="entry name" value="PLUG DOMAIN-CONTAINING PROTEIN"/>
    <property type="match status" value="1"/>
</dbReference>
<dbReference type="PANTHER" id="PTHR40980:SF4">
    <property type="entry name" value="TONB-DEPENDENT RECEPTOR-LIKE BETA-BARREL DOMAIN-CONTAINING PROTEIN"/>
    <property type="match status" value="1"/>
</dbReference>
<dbReference type="SUPFAM" id="SSF56935">
    <property type="entry name" value="Porins"/>
    <property type="match status" value="1"/>
</dbReference>